<dbReference type="PROSITE" id="PS51186">
    <property type="entry name" value="GNAT"/>
    <property type="match status" value="1"/>
</dbReference>
<dbReference type="Proteomes" id="UP001144204">
    <property type="component" value="Unassembled WGS sequence"/>
</dbReference>
<evidence type="ECO:0000313" key="2">
    <source>
        <dbReference type="EMBL" id="GLB47543.1"/>
    </source>
</evidence>
<keyword evidence="2" id="KW-0689">Ribosomal protein</keyword>
<dbReference type="InterPro" id="IPR000182">
    <property type="entry name" value="GNAT_dom"/>
</dbReference>
<dbReference type="PANTHER" id="PTHR43441:SF11">
    <property type="entry name" value="RIBOSOMAL-PROTEIN-SERINE ACETYLTRANSFERASE"/>
    <property type="match status" value="1"/>
</dbReference>
<dbReference type="GO" id="GO:1990189">
    <property type="term" value="F:protein N-terminal-serine acetyltransferase activity"/>
    <property type="evidence" value="ECO:0007669"/>
    <property type="project" value="TreeGrafter"/>
</dbReference>
<sequence length="179" mass="20961">MLSLCQFNLSNHHIKIEFPEMSHAHVLYEEIAKDRNELQRFLPWANFMKSEQDEMDFLEQCRGDIAKGKGFPFVILCDGTPAGMIDLHNINYNNSKAEVGYWLFSGFQGMGIVTQSLKMMIQNIQEELHFHKYVVLADVKNKASQNIPLRLGFKYEATLKDYLYHHNRFHDLNAFIKLF</sequence>
<evidence type="ECO:0000259" key="1">
    <source>
        <dbReference type="PROSITE" id="PS51186"/>
    </source>
</evidence>
<dbReference type="InterPro" id="IPR051908">
    <property type="entry name" value="Ribosomal_N-acetyltransferase"/>
</dbReference>
<protein>
    <submittedName>
        <fullName evidence="2">Ribosomal protein acetylating enzyme</fullName>
    </submittedName>
</protein>
<dbReference type="RefSeq" id="WP_286137080.1">
    <property type="nucleotide sequence ID" value="NZ_BRPL01000004.1"/>
</dbReference>
<keyword evidence="3" id="KW-1185">Reference proteome</keyword>
<feature type="domain" description="N-acetyltransferase" evidence="1">
    <location>
        <begin position="26"/>
        <end position="179"/>
    </location>
</feature>
<proteinExistence type="predicted"/>
<keyword evidence="2" id="KW-0687">Ribonucleoprotein</keyword>
<dbReference type="GO" id="GO:0005737">
    <property type="term" value="C:cytoplasm"/>
    <property type="evidence" value="ECO:0007669"/>
    <property type="project" value="TreeGrafter"/>
</dbReference>
<dbReference type="SUPFAM" id="SSF55729">
    <property type="entry name" value="Acyl-CoA N-acyltransferases (Nat)"/>
    <property type="match status" value="1"/>
</dbReference>
<reference evidence="2" key="1">
    <citation type="submission" date="2022-07" db="EMBL/GenBank/DDBJ databases">
        <authorList>
            <person name="Kouya T."/>
            <person name="Ishiyama Y."/>
        </authorList>
    </citation>
    <scope>NUCLEOTIDE SEQUENCE</scope>
    <source>
        <strain evidence="2">WR16-4</strain>
    </source>
</reference>
<dbReference type="Pfam" id="PF13302">
    <property type="entry name" value="Acetyltransf_3"/>
    <property type="match status" value="1"/>
</dbReference>
<dbReference type="AlphaFoldDB" id="A0A9W6EU12"/>
<reference evidence="2" key="2">
    <citation type="journal article" date="2023" name="PLoS ONE">
        <title>Philodulcilactobacillus myokoensis gen. nov., sp. nov., a fructophilic, acidophilic, and agar-phobic lactic acid bacterium isolated from fermented vegetable extracts.</title>
        <authorList>
            <person name="Kouya T."/>
            <person name="Ishiyama Y."/>
            <person name="Ohashi S."/>
            <person name="Kumakubo R."/>
            <person name="Yamazaki T."/>
            <person name="Otaki T."/>
        </authorList>
    </citation>
    <scope>NUCLEOTIDE SEQUENCE</scope>
    <source>
        <strain evidence="2">WR16-4</strain>
    </source>
</reference>
<dbReference type="GO" id="GO:0005840">
    <property type="term" value="C:ribosome"/>
    <property type="evidence" value="ECO:0007669"/>
    <property type="project" value="UniProtKB-KW"/>
</dbReference>
<dbReference type="GO" id="GO:0008999">
    <property type="term" value="F:protein-N-terminal-alanine acetyltransferase activity"/>
    <property type="evidence" value="ECO:0007669"/>
    <property type="project" value="TreeGrafter"/>
</dbReference>
<gene>
    <name evidence="2" type="ORF">WR164_15220</name>
</gene>
<dbReference type="InterPro" id="IPR016181">
    <property type="entry name" value="Acyl_CoA_acyltransferase"/>
</dbReference>
<accession>A0A9W6EU12</accession>
<evidence type="ECO:0000313" key="3">
    <source>
        <dbReference type="Proteomes" id="UP001144204"/>
    </source>
</evidence>
<dbReference type="PANTHER" id="PTHR43441">
    <property type="entry name" value="RIBOSOMAL-PROTEIN-SERINE ACETYLTRANSFERASE"/>
    <property type="match status" value="1"/>
</dbReference>
<organism evidence="2 3">
    <name type="scientific">Philodulcilactobacillus myokoensis</name>
    <dbReference type="NCBI Taxonomy" id="2929573"/>
    <lineage>
        <taxon>Bacteria</taxon>
        <taxon>Bacillati</taxon>
        <taxon>Bacillota</taxon>
        <taxon>Bacilli</taxon>
        <taxon>Lactobacillales</taxon>
        <taxon>Lactobacillaceae</taxon>
        <taxon>Philodulcilactobacillus</taxon>
    </lineage>
</organism>
<comment type="caution">
    <text evidence="2">The sequence shown here is derived from an EMBL/GenBank/DDBJ whole genome shotgun (WGS) entry which is preliminary data.</text>
</comment>
<name>A0A9W6EU12_9LACO</name>
<dbReference type="EMBL" id="BRPL01000004">
    <property type="protein sequence ID" value="GLB47543.1"/>
    <property type="molecule type" value="Genomic_DNA"/>
</dbReference>
<dbReference type="Gene3D" id="3.40.630.30">
    <property type="match status" value="1"/>
</dbReference>